<feature type="compositionally biased region" description="Basic and acidic residues" evidence="1">
    <location>
        <begin position="186"/>
        <end position="226"/>
    </location>
</feature>
<comment type="caution">
    <text evidence="2">The sequence shown here is derived from an EMBL/GenBank/DDBJ whole genome shotgun (WGS) entry which is preliminary data.</text>
</comment>
<proteinExistence type="predicted"/>
<evidence type="ECO:0000313" key="3">
    <source>
        <dbReference type="Proteomes" id="UP001295423"/>
    </source>
</evidence>
<evidence type="ECO:0000256" key="1">
    <source>
        <dbReference type="SAM" id="MobiDB-lite"/>
    </source>
</evidence>
<evidence type="ECO:0000313" key="2">
    <source>
        <dbReference type="EMBL" id="CAJ1947493.1"/>
    </source>
</evidence>
<dbReference type="Proteomes" id="UP001295423">
    <property type="component" value="Unassembled WGS sequence"/>
</dbReference>
<gene>
    <name evidence="2" type="ORF">CYCCA115_LOCUS11171</name>
</gene>
<sequence>FVKKSADAEYDFLDFWEANQKFFAMKQGTTENLMHFKERFLRQAEVLQDLYDVAWFRHFAVKTKAYAAIASTDTAAQNKFKDDIFEAVLATGFLFNCDQTRTAPLMLDLQTNYCREVDSYPKTIDQDEIDALLEEAEEFIENYGDEHTKNVEEQTEDRSVASIYEQLRWRNDDDNSDQDPNPNDKYQNDKDLNEKIQEIEKDIQKDKEDVKSLNDEEQIEETRKTYEENDDLIDQIQDEIKECENQVNDIHEFVANLDDNENENDLNEIISMKENSRKRIPKKESKYNLLLQQVGSDKKAEYGRDKATLIARFMQQIKDKVQNEGVSFIQLYYLNMGLKLLREEGNKAVMKELDQSIQRECWEPIHVEDMTDLEKRRAQDAMMLLAEKNTGEIKGRCVYKGDGT</sequence>
<dbReference type="AlphaFoldDB" id="A0AAD2PU16"/>
<feature type="non-terminal residue" evidence="2">
    <location>
        <position position="1"/>
    </location>
</feature>
<protein>
    <submittedName>
        <fullName evidence="2">Uncharacterized protein</fullName>
    </submittedName>
</protein>
<accession>A0AAD2PU16</accession>
<name>A0AAD2PU16_9STRA</name>
<keyword evidence="3" id="KW-1185">Reference proteome</keyword>
<organism evidence="2 3">
    <name type="scientific">Cylindrotheca closterium</name>
    <dbReference type="NCBI Taxonomy" id="2856"/>
    <lineage>
        <taxon>Eukaryota</taxon>
        <taxon>Sar</taxon>
        <taxon>Stramenopiles</taxon>
        <taxon>Ochrophyta</taxon>
        <taxon>Bacillariophyta</taxon>
        <taxon>Bacillariophyceae</taxon>
        <taxon>Bacillariophycidae</taxon>
        <taxon>Bacillariales</taxon>
        <taxon>Bacillariaceae</taxon>
        <taxon>Cylindrotheca</taxon>
    </lineage>
</organism>
<reference evidence="2" key="1">
    <citation type="submission" date="2023-08" db="EMBL/GenBank/DDBJ databases">
        <authorList>
            <person name="Audoor S."/>
            <person name="Bilcke G."/>
        </authorList>
    </citation>
    <scope>NUCLEOTIDE SEQUENCE</scope>
</reference>
<feature type="region of interest" description="Disordered" evidence="1">
    <location>
        <begin position="168"/>
        <end position="226"/>
    </location>
</feature>
<dbReference type="EMBL" id="CAKOGP040001729">
    <property type="protein sequence ID" value="CAJ1947493.1"/>
    <property type="molecule type" value="Genomic_DNA"/>
</dbReference>